<evidence type="ECO:0000256" key="2">
    <source>
        <dbReference type="ARBA" id="ARBA00004651"/>
    </source>
</evidence>
<protein>
    <submittedName>
        <fullName evidence="15">Cytochrome b</fullName>
    </submittedName>
</protein>
<keyword evidence="7" id="KW-0479">Metal-binding</keyword>
<evidence type="ECO:0000256" key="1">
    <source>
        <dbReference type="ARBA" id="ARBA00001970"/>
    </source>
</evidence>
<evidence type="ECO:0000256" key="10">
    <source>
        <dbReference type="ARBA" id="ARBA00023004"/>
    </source>
</evidence>
<feature type="transmembrane region" description="Helical" evidence="13">
    <location>
        <begin position="132"/>
        <end position="154"/>
    </location>
</feature>
<reference evidence="15 16" key="1">
    <citation type="submission" date="2018-12" db="EMBL/GenBank/DDBJ databases">
        <title>Dyella dinghuensis sp. nov. DHOA06 and Dyella choica sp. nov. 4M-K27, isolated from forest soil.</title>
        <authorList>
            <person name="Qiu L.-H."/>
            <person name="Gao Z.-H."/>
        </authorList>
    </citation>
    <scope>NUCLEOTIDE SEQUENCE [LARGE SCALE GENOMIC DNA]</scope>
    <source>
        <strain evidence="15 16">DHOA06</strain>
    </source>
</reference>
<dbReference type="PANTHER" id="PTHR30529">
    <property type="entry name" value="CYTOCHROME B561"/>
    <property type="match status" value="1"/>
</dbReference>
<evidence type="ECO:0000256" key="6">
    <source>
        <dbReference type="ARBA" id="ARBA00022692"/>
    </source>
</evidence>
<dbReference type="GO" id="GO:0005886">
    <property type="term" value="C:plasma membrane"/>
    <property type="evidence" value="ECO:0007669"/>
    <property type="project" value="UniProtKB-SubCell"/>
</dbReference>
<proteinExistence type="inferred from homology"/>
<dbReference type="Pfam" id="PF01292">
    <property type="entry name" value="Ni_hydr_CYTB"/>
    <property type="match status" value="1"/>
</dbReference>
<keyword evidence="8" id="KW-0249">Electron transport</keyword>
<dbReference type="EMBL" id="RYZR01000006">
    <property type="protein sequence ID" value="RUL63511.1"/>
    <property type="molecule type" value="Genomic_DNA"/>
</dbReference>
<dbReference type="OrthoDB" id="8589936at2"/>
<evidence type="ECO:0000256" key="5">
    <source>
        <dbReference type="ARBA" id="ARBA00022617"/>
    </source>
</evidence>
<evidence type="ECO:0000256" key="13">
    <source>
        <dbReference type="SAM" id="Phobius"/>
    </source>
</evidence>
<evidence type="ECO:0000256" key="11">
    <source>
        <dbReference type="ARBA" id="ARBA00023136"/>
    </source>
</evidence>
<evidence type="ECO:0000256" key="8">
    <source>
        <dbReference type="ARBA" id="ARBA00022982"/>
    </source>
</evidence>
<dbReference type="SUPFAM" id="SSF81342">
    <property type="entry name" value="Transmembrane di-heme cytochromes"/>
    <property type="match status" value="1"/>
</dbReference>
<comment type="caution">
    <text evidence="15">The sequence shown here is derived from an EMBL/GenBank/DDBJ whole genome shotgun (WGS) entry which is preliminary data.</text>
</comment>
<keyword evidence="5" id="KW-0349">Heme</keyword>
<keyword evidence="3" id="KW-0813">Transport</keyword>
<name>A0A432LSJ3_9GAMM</name>
<evidence type="ECO:0000256" key="3">
    <source>
        <dbReference type="ARBA" id="ARBA00022448"/>
    </source>
</evidence>
<comment type="similarity">
    <text evidence="12">Belongs to the cytochrome b561 family.</text>
</comment>
<dbReference type="RefSeq" id="WP_126674447.1">
    <property type="nucleotide sequence ID" value="NZ_RYZR01000006.1"/>
</dbReference>
<keyword evidence="10" id="KW-0408">Iron</keyword>
<comment type="cofactor">
    <cofactor evidence="1">
        <name>heme b</name>
        <dbReference type="ChEBI" id="CHEBI:60344"/>
    </cofactor>
</comment>
<dbReference type="Proteomes" id="UP000267077">
    <property type="component" value="Unassembled WGS sequence"/>
</dbReference>
<keyword evidence="11 13" id="KW-0472">Membrane</keyword>
<organism evidence="15 16">
    <name type="scientific">Dyella dinghuensis</name>
    <dbReference type="NCBI Taxonomy" id="1920169"/>
    <lineage>
        <taxon>Bacteria</taxon>
        <taxon>Pseudomonadati</taxon>
        <taxon>Pseudomonadota</taxon>
        <taxon>Gammaproteobacteria</taxon>
        <taxon>Lysobacterales</taxon>
        <taxon>Rhodanobacteraceae</taxon>
        <taxon>Dyella</taxon>
    </lineage>
</organism>
<evidence type="ECO:0000256" key="12">
    <source>
        <dbReference type="ARBA" id="ARBA00037975"/>
    </source>
</evidence>
<evidence type="ECO:0000313" key="15">
    <source>
        <dbReference type="EMBL" id="RUL63511.1"/>
    </source>
</evidence>
<dbReference type="GO" id="GO:0046872">
    <property type="term" value="F:metal ion binding"/>
    <property type="evidence" value="ECO:0007669"/>
    <property type="project" value="UniProtKB-KW"/>
</dbReference>
<keyword evidence="16" id="KW-1185">Reference proteome</keyword>
<accession>A0A432LSJ3</accession>
<dbReference type="GO" id="GO:0020037">
    <property type="term" value="F:heme binding"/>
    <property type="evidence" value="ECO:0007669"/>
    <property type="project" value="TreeGrafter"/>
</dbReference>
<dbReference type="GO" id="GO:0022904">
    <property type="term" value="P:respiratory electron transport chain"/>
    <property type="evidence" value="ECO:0007669"/>
    <property type="project" value="InterPro"/>
</dbReference>
<dbReference type="PANTHER" id="PTHR30529:SF3">
    <property type="entry name" value="CYTOCHROME B561 HOMOLOG 1"/>
    <property type="match status" value="1"/>
</dbReference>
<evidence type="ECO:0000256" key="7">
    <source>
        <dbReference type="ARBA" id="ARBA00022723"/>
    </source>
</evidence>
<feature type="domain" description="Cytochrome b561 bacterial/Ni-hydrogenase" evidence="14">
    <location>
        <begin position="2"/>
        <end position="164"/>
    </location>
</feature>
<dbReference type="InterPro" id="IPR052168">
    <property type="entry name" value="Cytochrome_b561_oxidase"/>
</dbReference>
<evidence type="ECO:0000259" key="14">
    <source>
        <dbReference type="Pfam" id="PF01292"/>
    </source>
</evidence>
<dbReference type="GO" id="GO:0009055">
    <property type="term" value="F:electron transfer activity"/>
    <property type="evidence" value="ECO:0007669"/>
    <property type="project" value="InterPro"/>
</dbReference>
<gene>
    <name evidence="15" type="ORF">EKH79_13850</name>
</gene>
<feature type="transmembrane region" description="Helical" evidence="13">
    <location>
        <begin position="80"/>
        <end position="97"/>
    </location>
</feature>
<evidence type="ECO:0000256" key="9">
    <source>
        <dbReference type="ARBA" id="ARBA00022989"/>
    </source>
</evidence>
<evidence type="ECO:0000256" key="4">
    <source>
        <dbReference type="ARBA" id="ARBA00022475"/>
    </source>
</evidence>
<keyword evidence="9 13" id="KW-1133">Transmembrane helix</keyword>
<keyword evidence="4" id="KW-1003">Cell membrane</keyword>
<sequence>MVVLHWITVLCVCTAAALILIRDEVDGRTVRQWLLEGHRHFGLFVLILFFVRVVLRFRLGKLPSEIRSRLLRIAATSTHIALYALLLALPLLGWATSNAQDKPVHFFGLTLPALVKADEDLADQLQAYHIDAAWILLGLVLLHIGAALWHHFILRDGTLRAMLFKRRR</sequence>
<feature type="transmembrane region" description="Helical" evidence="13">
    <location>
        <begin position="41"/>
        <end position="59"/>
    </location>
</feature>
<evidence type="ECO:0000313" key="16">
    <source>
        <dbReference type="Proteomes" id="UP000267077"/>
    </source>
</evidence>
<comment type="subcellular location">
    <subcellularLocation>
        <location evidence="2">Cell membrane</location>
        <topology evidence="2">Multi-pass membrane protein</topology>
    </subcellularLocation>
</comment>
<dbReference type="InterPro" id="IPR016174">
    <property type="entry name" value="Di-haem_cyt_TM"/>
</dbReference>
<keyword evidence="6 13" id="KW-0812">Transmembrane</keyword>
<dbReference type="AlphaFoldDB" id="A0A432LSJ3"/>
<dbReference type="InterPro" id="IPR011577">
    <property type="entry name" value="Cyt_b561_bac/Ni-Hgenase"/>
</dbReference>